<organism evidence="3 4">
    <name type="scientific">Parapusillimonas granuli</name>
    <dbReference type="NCBI Taxonomy" id="380911"/>
    <lineage>
        <taxon>Bacteria</taxon>
        <taxon>Pseudomonadati</taxon>
        <taxon>Pseudomonadota</taxon>
        <taxon>Betaproteobacteria</taxon>
        <taxon>Burkholderiales</taxon>
        <taxon>Alcaligenaceae</taxon>
        <taxon>Parapusillimonas</taxon>
    </lineage>
</organism>
<dbReference type="Proteomes" id="UP000559809">
    <property type="component" value="Unassembled WGS sequence"/>
</dbReference>
<dbReference type="SUPFAM" id="SSF52499">
    <property type="entry name" value="Isochorismatase-like hydrolases"/>
    <property type="match status" value="1"/>
</dbReference>
<evidence type="ECO:0000313" key="3">
    <source>
        <dbReference type="EMBL" id="NYT49661.1"/>
    </source>
</evidence>
<dbReference type="PANTHER" id="PTHR43540">
    <property type="entry name" value="PEROXYUREIDOACRYLATE/UREIDOACRYLATE AMIDOHYDROLASE-RELATED"/>
    <property type="match status" value="1"/>
</dbReference>
<proteinExistence type="predicted"/>
<reference evidence="3 4" key="1">
    <citation type="submission" date="2020-07" db="EMBL/GenBank/DDBJ databases">
        <title>Taxonomic revisions and descriptions of new bacterial species based on genomic comparisons in the high-G+C-content subgroup of the family Alcaligenaceae.</title>
        <authorList>
            <person name="Szabo A."/>
            <person name="Felfoldi T."/>
        </authorList>
    </citation>
    <scope>NUCLEOTIDE SEQUENCE [LARGE SCALE GENOMIC DNA]</scope>
    <source>
        <strain evidence="3 4">LMG 24012</strain>
    </source>
</reference>
<dbReference type="InterPro" id="IPR000868">
    <property type="entry name" value="Isochorismatase-like_dom"/>
</dbReference>
<evidence type="ECO:0000259" key="2">
    <source>
        <dbReference type="Pfam" id="PF00857"/>
    </source>
</evidence>
<dbReference type="InterPro" id="IPR050272">
    <property type="entry name" value="Isochorismatase-like_hydrls"/>
</dbReference>
<protein>
    <submittedName>
        <fullName evidence="3">Isochorismatase family protein</fullName>
    </submittedName>
</protein>
<dbReference type="InterPro" id="IPR036380">
    <property type="entry name" value="Isochorismatase-like_sf"/>
</dbReference>
<dbReference type="EMBL" id="JACCEM010000005">
    <property type="protein sequence ID" value="NYT49661.1"/>
    <property type="molecule type" value="Genomic_DNA"/>
</dbReference>
<dbReference type="Gene3D" id="3.40.50.850">
    <property type="entry name" value="Isochorismatase-like"/>
    <property type="match status" value="1"/>
</dbReference>
<sequence>MDTLSEGRTLPWQHVVTEEELSIYQAAGFGKRFQGEIRPALLVIDVQYRSVGHERLPIMESIKREYPTSCGEYGWRAVPHIARLIQAFRQRNLPVIFPHVAYKENHDGQRFADKAPGIMSIPRQGYEMVKECAPEPGDILLPKHHASAFFGTPLVSYLTTQNANCVVVTGTTTSGCVRASAVDASSYGYHVIVPHDAVFDRSQTSHAVNLFDMNSKYADVMSTDEMLALIPAAQARGA</sequence>
<dbReference type="RefSeq" id="WP_180154974.1">
    <property type="nucleotide sequence ID" value="NZ_JACCEM010000005.1"/>
</dbReference>
<dbReference type="PANTHER" id="PTHR43540:SF1">
    <property type="entry name" value="ISOCHORISMATASE HYDROLASE"/>
    <property type="match status" value="1"/>
</dbReference>
<evidence type="ECO:0000256" key="1">
    <source>
        <dbReference type="ARBA" id="ARBA00022801"/>
    </source>
</evidence>
<dbReference type="AlphaFoldDB" id="A0A853G4L1"/>
<name>A0A853G4L1_9BURK</name>
<keyword evidence="1" id="KW-0378">Hydrolase</keyword>
<dbReference type="Pfam" id="PF00857">
    <property type="entry name" value="Isochorismatase"/>
    <property type="match status" value="1"/>
</dbReference>
<feature type="domain" description="Isochorismatase-like" evidence="2">
    <location>
        <begin position="40"/>
        <end position="225"/>
    </location>
</feature>
<evidence type="ECO:0000313" key="4">
    <source>
        <dbReference type="Proteomes" id="UP000559809"/>
    </source>
</evidence>
<dbReference type="GO" id="GO:0016787">
    <property type="term" value="F:hydrolase activity"/>
    <property type="evidence" value="ECO:0007669"/>
    <property type="project" value="UniProtKB-KW"/>
</dbReference>
<gene>
    <name evidence="3" type="ORF">H0A72_10130</name>
</gene>
<accession>A0A853G4L1</accession>
<comment type="caution">
    <text evidence="3">The sequence shown here is derived from an EMBL/GenBank/DDBJ whole genome shotgun (WGS) entry which is preliminary data.</text>
</comment>
<keyword evidence="4" id="KW-1185">Reference proteome</keyword>